<reference evidence="3" key="1">
    <citation type="submission" date="2020-10" db="EMBL/GenBank/DDBJ databases">
        <authorList>
            <person name="Gilroy R."/>
        </authorList>
    </citation>
    <scope>NUCLEOTIDE SEQUENCE</scope>
    <source>
        <strain evidence="3">ChiSjej6B24-2974</strain>
    </source>
</reference>
<evidence type="ECO:0000256" key="2">
    <source>
        <dbReference type="HAMAP-Rule" id="MF_01507"/>
    </source>
</evidence>
<accession>A0A9D1CX78</accession>
<name>A0A9D1CX78_9FIRM</name>
<dbReference type="PANTHER" id="PTHR40067:SF1">
    <property type="entry name" value="UPF0297 PROTEIN YRZL"/>
    <property type="match status" value="1"/>
</dbReference>
<evidence type="ECO:0000313" key="4">
    <source>
        <dbReference type="Proteomes" id="UP000824260"/>
    </source>
</evidence>
<dbReference type="InterPro" id="IPR009309">
    <property type="entry name" value="IreB"/>
</dbReference>
<dbReference type="PANTHER" id="PTHR40067">
    <property type="entry name" value="UPF0297 PROTEIN YRZL"/>
    <property type="match status" value="1"/>
</dbReference>
<dbReference type="AlphaFoldDB" id="A0A9D1CX78"/>
<protein>
    <recommendedName>
        <fullName evidence="2">UPF0297 protein IAA52_09875</fullName>
    </recommendedName>
</protein>
<dbReference type="Pfam" id="PF06135">
    <property type="entry name" value="IreB"/>
    <property type="match status" value="1"/>
</dbReference>
<sequence>MNNKMGETRHFSLSSDAPESAEDIIHVVYQALKAKGHDPIMQMVGYIISGDPTYITSYNNARSLIRRLERDEILEEFVRFYINEHER</sequence>
<comment type="similarity">
    <text evidence="1 2">Belongs to the UPF0297 family.</text>
</comment>
<dbReference type="Proteomes" id="UP000824260">
    <property type="component" value="Unassembled WGS sequence"/>
</dbReference>
<dbReference type="NCBIfam" id="NF003997">
    <property type="entry name" value="PRK05473.1"/>
    <property type="match status" value="1"/>
</dbReference>
<dbReference type="EMBL" id="DVFZ01000097">
    <property type="protein sequence ID" value="HIQ83393.1"/>
    <property type="molecule type" value="Genomic_DNA"/>
</dbReference>
<dbReference type="HAMAP" id="MF_01507">
    <property type="entry name" value="UPF0297"/>
    <property type="match status" value="1"/>
</dbReference>
<evidence type="ECO:0000313" key="3">
    <source>
        <dbReference type="EMBL" id="HIQ83393.1"/>
    </source>
</evidence>
<evidence type="ECO:0000256" key="1">
    <source>
        <dbReference type="ARBA" id="ARBA00010888"/>
    </source>
</evidence>
<proteinExistence type="inferred from homology"/>
<organism evidence="3 4">
    <name type="scientific">Candidatus Pullichristensenella stercorigallinarum</name>
    <dbReference type="NCBI Taxonomy" id="2840909"/>
    <lineage>
        <taxon>Bacteria</taxon>
        <taxon>Bacillati</taxon>
        <taxon>Bacillota</taxon>
        <taxon>Clostridia</taxon>
        <taxon>Candidatus Pullichristensenella</taxon>
    </lineage>
</organism>
<gene>
    <name evidence="3" type="ORF">IAA52_09875</name>
</gene>
<comment type="caution">
    <text evidence="3">The sequence shown here is derived from an EMBL/GenBank/DDBJ whole genome shotgun (WGS) entry which is preliminary data.</text>
</comment>
<reference evidence="3" key="2">
    <citation type="journal article" date="2021" name="PeerJ">
        <title>Extensive microbial diversity within the chicken gut microbiome revealed by metagenomics and culture.</title>
        <authorList>
            <person name="Gilroy R."/>
            <person name="Ravi A."/>
            <person name="Getino M."/>
            <person name="Pursley I."/>
            <person name="Horton D.L."/>
            <person name="Alikhan N.F."/>
            <person name="Baker D."/>
            <person name="Gharbi K."/>
            <person name="Hall N."/>
            <person name="Watson M."/>
            <person name="Adriaenssens E.M."/>
            <person name="Foster-Nyarko E."/>
            <person name="Jarju S."/>
            <person name="Secka A."/>
            <person name="Antonio M."/>
            <person name="Oren A."/>
            <person name="Chaudhuri R.R."/>
            <person name="La Ragione R."/>
            <person name="Hildebrand F."/>
            <person name="Pallen M.J."/>
        </authorList>
    </citation>
    <scope>NUCLEOTIDE SEQUENCE</scope>
    <source>
        <strain evidence="3">ChiSjej6B24-2974</strain>
    </source>
</reference>